<dbReference type="Gene3D" id="2.40.30.10">
    <property type="entry name" value="Translation factors"/>
    <property type="match status" value="1"/>
</dbReference>
<dbReference type="GO" id="GO:0051537">
    <property type="term" value="F:2 iron, 2 sulfur cluster binding"/>
    <property type="evidence" value="ECO:0007669"/>
    <property type="project" value="UniProtKB-KW"/>
</dbReference>
<accession>S9U9Y9</accession>
<keyword evidence="3" id="KW-0408">Iron</keyword>
<dbReference type="Gene3D" id="3.40.50.80">
    <property type="entry name" value="Nucleotide-binding domain of ferredoxin-NADP reductase (FNR) module"/>
    <property type="match status" value="1"/>
</dbReference>
<keyword evidence="9" id="KW-1185">Reference proteome</keyword>
<dbReference type="InterPro" id="IPR039261">
    <property type="entry name" value="FNR_nucleotide-bd"/>
</dbReference>
<dbReference type="InterPro" id="IPR017941">
    <property type="entry name" value="Rieske_2Fe-2S"/>
</dbReference>
<evidence type="ECO:0000256" key="3">
    <source>
        <dbReference type="ARBA" id="ARBA00023004"/>
    </source>
</evidence>
<dbReference type="CDD" id="cd00322">
    <property type="entry name" value="FNR_like"/>
    <property type="match status" value="1"/>
</dbReference>
<keyword evidence="1" id="KW-0001">2Fe-2S</keyword>
<evidence type="ECO:0000259" key="6">
    <source>
        <dbReference type="PROSITE" id="PS51296"/>
    </source>
</evidence>
<dbReference type="OrthoDB" id="426882at2759"/>
<comment type="caution">
    <text evidence="7">The sequence shown here is derived from an EMBL/GenBank/DDBJ whole genome shotgun (WGS) entry which is preliminary data.</text>
</comment>
<dbReference type="PANTHER" id="PTHR21496:SF0">
    <property type="entry name" value="RIESKE DOMAIN-CONTAINING PROTEIN"/>
    <property type="match status" value="1"/>
</dbReference>
<comment type="cofactor">
    <cofactor evidence="5">
        <name>[2Fe-2S] cluster</name>
        <dbReference type="ChEBI" id="CHEBI:190135"/>
    </cofactor>
</comment>
<dbReference type="InterPro" id="IPR054716">
    <property type="entry name" value="Sol_Rieske_ferrdox_dom"/>
</dbReference>
<dbReference type="Gene3D" id="2.102.10.10">
    <property type="entry name" value="Rieske [2Fe-2S] iron-sulphur domain"/>
    <property type="match status" value="1"/>
</dbReference>
<dbReference type="Pfam" id="PF22543">
    <property type="entry name" value="Rieske_4"/>
    <property type="match status" value="1"/>
</dbReference>
<dbReference type="EMBL" id="ATMH01004906">
    <property type="protein sequence ID" value="EPY28737.1"/>
    <property type="molecule type" value="Genomic_DNA"/>
</dbReference>
<evidence type="ECO:0000313" key="8">
    <source>
        <dbReference type="EMBL" id="EPY28737.1"/>
    </source>
</evidence>
<dbReference type="EMBL" id="ATMH01006689">
    <property type="protein sequence ID" value="EPY25554.1"/>
    <property type="molecule type" value="Genomic_DNA"/>
</dbReference>
<name>S9U9Y9_9TRYP</name>
<feature type="domain" description="Rieske" evidence="6">
    <location>
        <begin position="13"/>
        <end position="118"/>
    </location>
</feature>
<keyword evidence="2" id="KW-0479">Metal-binding</keyword>
<dbReference type="CDD" id="cd03467">
    <property type="entry name" value="Rieske"/>
    <property type="match status" value="1"/>
</dbReference>
<reference evidence="7 9" key="1">
    <citation type="journal article" date="2013" name="PLoS ONE">
        <title>Predicting the Proteins of Angomonas deanei, Strigomonas culicis and Their Respective Endosymbionts Reveals New Aspects of the Trypanosomatidae Family.</title>
        <authorList>
            <person name="Motta M.C."/>
            <person name="Martins A.C."/>
            <person name="de Souza S.S."/>
            <person name="Catta-Preta C.M."/>
            <person name="Silva R."/>
            <person name="Klein C.C."/>
            <person name="de Almeida L.G."/>
            <person name="de Lima Cunha O."/>
            <person name="Ciapina L.P."/>
            <person name="Brocchi M."/>
            <person name="Colabardini A.C."/>
            <person name="de Araujo Lima B."/>
            <person name="Machado C.R."/>
            <person name="de Almeida Soares C.M."/>
            <person name="Probst C.M."/>
            <person name="de Menezes C.B."/>
            <person name="Thompson C.E."/>
            <person name="Bartholomeu D.C."/>
            <person name="Gradia D.F."/>
            <person name="Pavoni D.P."/>
            <person name="Grisard E.C."/>
            <person name="Fantinatti-Garboggini F."/>
            <person name="Marchini F.K."/>
            <person name="Rodrigues-Luiz G.F."/>
            <person name="Wagner G."/>
            <person name="Goldman G.H."/>
            <person name="Fietto J.L."/>
            <person name="Elias M.C."/>
            <person name="Goldman M.H."/>
            <person name="Sagot M.F."/>
            <person name="Pereira M."/>
            <person name="Stoco P.H."/>
            <person name="de Mendonca-Neto R.P."/>
            <person name="Teixeira S.M."/>
            <person name="Maciel T.E."/>
            <person name="de Oliveira Mendes T.A."/>
            <person name="Urmenyi T.P."/>
            <person name="de Souza W."/>
            <person name="Schenkman S."/>
            <person name="de Vasconcelos A.T."/>
        </authorList>
    </citation>
    <scope>NUCLEOTIDE SEQUENCE [LARGE SCALE GENOMIC DNA]</scope>
</reference>
<evidence type="ECO:0000256" key="5">
    <source>
        <dbReference type="ARBA" id="ARBA00034078"/>
    </source>
</evidence>
<evidence type="ECO:0000256" key="2">
    <source>
        <dbReference type="ARBA" id="ARBA00022723"/>
    </source>
</evidence>
<dbReference type="PROSITE" id="PS51296">
    <property type="entry name" value="RIESKE"/>
    <property type="match status" value="1"/>
</dbReference>
<dbReference type="SUPFAM" id="SSF63380">
    <property type="entry name" value="Riboflavin synthase domain-like"/>
    <property type="match status" value="1"/>
</dbReference>
<keyword evidence="4" id="KW-0411">Iron-sulfur</keyword>
<dbReference type="InterPro" id="IPR017938">
    <property type="entry name" value="Riboflavin_synthase-like_b-brl"/>
</dbReference>
<dbReference type="SUPFAM" id="SSF50022">
    <property type="entry name" value="ISP domain"/>
    <property type="match status" value="1"/>
</dbReference>
<sequence length="481" mass="51763">MSSNKTGGNVQRIHVGARTLFTPGARQLVKVGMRNIAVVEHKGHLYAIDNACYHHGGPLLNGDIEDMGGHPCIVCPWHSYRIALDTGEGLYVGIDVVPGAAKPVPAVRSKGCKQRVHQVVCDGGEVYVLVDLSGPAIESDSYANMALANQEGAMAAPRESGGRRPLGLHSGMRSGQVLQHTAPSRAGTSNPFSTAPPLLVASGDRRHCSPVPELTVSCCRILPVSEGVKEFYFHRADGTLMRLGQPGEYIELELPLKDADGGHLRRKWTICEVNKKGALFTLLIKARTANPGGASTWMHNYALHSSLHVCQVNGHLTHAHHARRLHELQGRVLWLTAGIGISCAFAALNQSFNEDLAVMPSQARGALHALHLHTDCAVAAVAKLPDLLDLQRRYADPTAAHTYQLHCYITQGQAAAAATQTYVTSGRRITAADIAQRTRSFFGDGVRFLSFVCGPPAFVNDCTDALLSMGVEEDLILTEDP</sequence>
<evidence type="ECO:0000313" key="9">
    <source>
        <dbReference type="Proteomes" id="UP000015354"/>
    </source>
</evidence>
<dbReference type="Proteomes" id="UP000015354">
    <property type="component" value="Unassembled WGS sequence"/>
</dbReference>
<proteinExistence type="predicted"/>
<evidence type="ECO:0000256" key="4">
    <source>
        <dbReference type="ARBA" id="ARBA00023014"/>
    </source>
</evidence>
<dbReference type="PANTHER" id="PTHR21496">
    <property type="entry name" value="FERREDOXIN-RELATED"/>
    <property type="match status" value="1"/>
</dbReference>
<dbReference type="FunFam" id="2.102.10.10:FF:000032">
    <property type="entry name" value="Rieske_[2Fe-2S]_domain/Rieske-like_[2Fe-2S ]_domain_containing_protein_-_putative"/>
    <property type="match status" value="1"/>
</dbReference>
<evidence type="ECO:0000313" key="7">
    <source>
        <dbReference type="EMBL" id="EPY25554.1"/>
    </source>
</evidence>
<protein>
    <recommendedName>
        <fullName evidence="6">Rieske domain-containing protein</fullName>
    </recommendedName>
</protein>
<dbReference type="SUPFAM" id="SSF52343">
    <property type="entry name" value="Ferredoxin reductase-like, C-terminal NADP-linked domain"/>
    <property type="match status" value="1"/>
</dbReference>
<dbReference type="InterPro" id="IPR036922">
    <property type="entry name" value="Rieske_2Fe-2S_sf"/>
</dbReference>
<organism evidence="7 9">
    <name type="scientific">Strigomonas culicis</name>
    <dbReference type="NCBI Taxonomy" id="28005"/>
    <lineage>
        <taxon>Eukaryota</taxon>
        <taxon>Discoba</taxon>
        <taxon>Euglenozoa</taxon>
        <taxon>Kinetoplastea</taxon>
        <taxon>Metakinetoplastina</taxon>
        <taxon>Trypanosomatida</taxon>
        <taxon>Trypanosomatidae</taxon>
        <taxon>Strigomonadinae</taxon>
        <taxon>Strigomonas</taxon>
    </lineage>
</organism>
<reference evidence="7" key="2">
    <citation type="submission" date="2013-03" db="EMBL/GenBank/DDBJ databases">
        <authorList>
            <person name="Motta M.C.M."/>
            <person name="Martins A.C.A."/>
            <person name="Preta C.M.C.C."/>
            <person name="Silva R."/>
            <person name="de Souza S.S."/>
            <person name="Klein C.C."/>
            <person name="de Almeida L.G.P."/>
            <person name="Cunha O.L."/>
            <person name="Colabardini A.C."/>
            <person name="Lima B.A."/>
            <person name="Machado C.R."/>
            <person name="Soares C.M.A."/>
            <person name="de Menezes C.B.A."/>
            <person name="Bartolomeu D.C."/>
            <person name="Grisard E.C."/>
            <person name="Fantinatti-Garboggini F."/>
            <person name="Rodrigues-Luiz G.F."/>
            <person name="Wagner G."/>
            <person name="Goldman G.H."/>
            <person name="Fietto J.L.R."/>
            <person name="Ciapina L.P."/>
            <person name="Brocchi M."/>
            <person name="Elias M.C."/>
            <person name="Goldman M.H.S."/>
            <person name="Sagot M.-F."/>
            <person name="Pereira M."/>
            <person name="Stoco P.H."/>
            <person name="Teixeira S.M.R."/>
            <person name="de Mendonca-Neto R.P."/>
            <person name="Maciel T.E.F."/>
            <person name="Mendes T.A.O."/>
            <person name="Urmenyi T.P."/>
            <person name="Teixeira M.M.G."/>
            <person name="de Camargo E.F.P."/>
            <person name="de Sousa W."/>
            <person name="Schenkman S."/>
            <person name="de Vasconcelos A.T.R."/>
        </authorList>
    </citation>
    <scope>NUCLEOTIDE SEQUENCE</scope>
</reference>
<dbReference type="GO" id="GO:0046872">
    <property type="term" value="F:metal ion binding"/>
    <property type="evidence" value="ECO:0007669"/>
    <property type="project" value="UniProtKB-KW"/>
</dbReference>
<evidence type="ECO:0000256" key="1">
    <source>
        <dbReference type="ARBA" id="ARBA00022714"/>
    </source>
</evidence>
<dbReference type="AlphaFoldDB" id="S9U9Y9"/>
<gene>
    <name evidence="8" type="ORF">STCU_04906</name>
    <name evidence="7" type="ORF">STCU_06689</name>
</gene>